<dbReference type="RefSeq" id="WP_165934254.1">
    <property type="nucleotide sequence ID" value="NZ_SJOI01000001.1"/>
</dbReference>
<evidence type="ECO:0000256" key="1">
    <source>
        <dbReference type="ARBA" id="ARBA00022737"/>
    </source>
</evidence>
<protein>
    <submittedName>
        <fullName evidence="3">BglG family transcriptional antiterminator</fullName>
    </submittedName>
</protein>
<dbReference type="PANTHER" id="PTHR30185">
    <property type="entry name" value="CRYPTIC BETA-GLUCOSIDE BGL OPERON ANTITERMINATOR"/>
    <property type="match status" value="1"/>
</dbReference>
<comment type="caution">
    <text evidence="3">The sequence shown here is derived from an EMBL/GenBank/DDBJ whole genome shotgun (WGS) entry which is preliminary data.</text>
</comment>
<dbReference type="Proteomes" id="UP000294555">
    <property type="component" value="Unassembled WGS sequence"/>
</dbReference>
<dbReference type="NCBIfam" id="NF008597">
    <property type="entry name" value="PRK11564.1"/>
    <property type="match status" value="1"/>
</dbReference>
<gene>
    <name evidence="3" type="ORF">EZJ58_5238</name>
</gene>
<dbReference type="GO" id="GO:0006355">
    <property type="term" value="P:regulation of DNA-templated transcription"/>
    <property type="evidence" value="ECO:0007669"/>
    <property type="project" value="InterPro"/>
</dbReference>
<accession>A0A4R1NIN2</accession>
<dbReference type="Pfam" id="PF00874">
    <property type="entry name" value="PRD"/>
    <property type="match status" value="1"/>
</dbReference>
<dbReference type="InterPro" id="IPR036634">
    <property type="entry name" value="PRD_sf"/>
</dbReference>
<dbReference type="SUPFAM" id="SSF63520">
    <property type="entry name" value="PTS-regulatory domain, PRD"/>
    <property type="match status" value="1"/>
</dbReference>
<dbReference type="InterPro" id="IPR050661">
    <property type="entry name" value="BglG_antiterminators"/>
</dbReference>
<evidence type="ECO:0000313" key="4">
    <source>
        <dbReference type="Proteomes" id="UP000294555"/>
    </source>
</evidence>
<dbReference type="InterPro" id="IPR011608">
    <property type="entry name" value="PRD"/>
</dbReference>
<feature type="domain" description="PRD" evidence="2">
    <location>
        <begin position="222"/>
        <end position="329"/>
    </location>
</feature>
<dbReference type="Gene3D" id="1.10.1790.10">
    <property type="entry name" value="PRD domain"/>
    <property type="match status" value="1"/>
</dbReference>
<evidence type="ECO:0000259" key="2">
    <source>
        <dbReference type="PROSITE" id="PS51372"/>
    </source>
</evidence>
<evidence type="ECO:0000313" key="3">
    <source>
        <dbReference type="EMBL" id="TCL06939.1"/>
    </source>
</evidence>
<keyword evidence="4" id="KW-1185">Reference proteome</keyword>
<dbReference type="PANTHER" id="PTHR30185:SF14">
    <property type="entry name" value="STATIONARY PHASE-INDUCIBLE PROTEIN CSIE-RELATED"/>
    <property type="match status" value="1"/>
</dbReference>
<name>A0A4R1NIN2_9GAMM</name>
<organism evidence="3 4">
    <name type="scientific">Sodalis ligni</name>
    <dbReference type="NCBI Taxonomy" id="2697027"/>
    <lineage>
        <taxon>Bacteria</taxon>
        <taxon>Pseudomonadati</taxon>
        <taxon>Pseudomonadota</taxon>
        <taxon>Gammaproteobacteria</taxon>
        <taxon>Enterobacterales</taxon>
        <taxon>Bruguierivoracaceae</taxon>
        <taxon>Sodalis</taxon>
    </lineage>
</organism>
<keyword evidence="1" id="KW-0677">Repeat</keyword>
<dbReference type="AlphaFoldDB" id="A0A4R1NIN2"/>
<reference evidence="3 4" key="1">
    <citation type="submission" date="2019-02" db="EMBL/GenBank/DDBJ databases">
        <title>Investigation of anaerobic lignin degradation for improved lignocellulosic biofuels.</title>
        <authorList>
            <person name="Deangelis K."/>
        </authorList>
    </citation>
    <scope>NUCLEOTIDE SEQUENCE [LARGE SCALE GENOMIC DNA]</scope>
    <source>
        <strain evidence="3 4">159R</strain>
    </source>
</reference>
<dbReference type="EMBL" id="SJOI01000001">
    <property type="protein sequence ID" value="TCL06939.1"/>
    <property type="molecule type" value="Genomic_DNA"/>
</dbReference>
<dbReference type="PROSITE" id="PS51372">
    <property type="entry name" value="PRD_2"/>
    <property type="match status" value="1"/>
</dbReference>
<sequence length="418" mass="48353">MSLPTPPVPALSGSQRRSHLLLMLFAPLPSLSLVSLSRYNGEDLPTTRRDLVHIESEMRRIYHLSLVVGHDGNYRIEGNVLNKRLCLIEGMRRTLRLCPDKVNRYFLPLQQHQWLHLPADYQITDEQFEAAITGYTSLLERPPSASDVAFLHLYLRYVLMQCHAREQPEFNQHQLQWLQQKAEYQQVLDIFRLWPLPENELIGFTLLARLLKTPNQTGVRSDDDRQLLQEVKNIIRRFEQVAQTTFHQPEMLAGQLFSHLSAALERCHFRVGIDNSLQLEVEEKYPRLLRTTRAAVMPLEAAYRIRFPREELGLIAVIFGAWLMQDNDLQEKQVVILTNSEGGKEKTLELQIRELTLLPLNIKFQSLAEFQVRGAPKNTVLVISPFSLPLPLFSPPLMLVRLPLAQSQQERIRQLLEA</sequence>
<proteinExistence type="predicted"/>